<dbReference type="AlphaFoldDB" id="A0A1E5L5A0"/>
<proteinExistence type="predicted"/>
<feature type="compositionally biased region" description="Pro residues" evidence="1">
    <location>
        <begin position="181"/>
        <end position="199"/>
    </location>
</feature>
<reference evidence="3 4" key="1">
    <citation type="submission" date="2016-09" db="EMBL/GenBank/DDBJ databases">
        <title>Desulfuribacillus arsenicus sp. nov., an obligately anaerobic, dissimilatory arsenic- and antimonate-reducing bacterium isolated from anoxic sediments.</title>
        <authorList>
            <person name="Abin C.A."/>
            <person name="Hollibaugh J.T."/>
        </authorList>
    </citation>
    <scope>NUCLEOTIDE SEQUENCE [LARGE SCALE GENOMIC DNA]</scope>
    <source>
        <strain evidence="3 4">MLFW-2</strain>
    </source>
</reference>
<dbReference type="Gene3D" id="2.60.120.1440">
    <property type="match status" value="1"/>
</dbReference>
<evidence type="ECO:0000313" key="4">
    <source>
        <dbReference type="Proteomes" id="UP000095255"/>
    </source>
</evidence>
<accession>A0A1E5L5A0</accession>
<organism evidence="3 4">
    <name type="scientific">Desulfuribacillus stibiiarsenatis</name>
    <dbReference type="NCBI Taxonomy" id="1390249"/>
    <lineage>
        <taxon>Bacteria</taxon>
        <taxon>Bacillati</taxon>
        <taxon>Bacillota</taxon>
        <taxon>Desulfuribacillia</taxon>
        <taxon>Desulfuribacillales</taxon>
        <taxon>Desulfuribacillaceae</taxon>
        <taxon>Desulfuribacillus</taxon>
    </lineage>
</organism>
<dbReference type="Proteomes" id="UP000095255">
    <property type="component" value="Unassembled WGS sequence"/>
</dbReference>
<dbReference type="PANTHER" id="PTHR38731:SF1">
    <property type="entry name" value="FECR PROTEIN DOMAIN-CONTAINING PROTEIN"/>
    <property type="match status" value="1"/>
</dbReference>
<evidence type="ECO:0000313" key="3">
    <source>
        <dbReference type="EMBL" id="OEH85286.1"/>
    </source>
</evidence>
<dbReference type="InterPro" id="IPR006860">
    <property type="entry name" value="FecR"/>
</dbReference>
<dbReference type="STRING" id="1390249.BHU72_04100"/>
<dbReference type="EMBL" id="MJAT01000022">
    <property type="protein sequence ID" value="OEH85286.1"/>
    <property type="molecule type" value="Genomic_DNA"/>
</dbReference>
<feature type="region of interest" description="Disordered" evidence="1">
    <location>
        <begin position="179"/>
        <end position="201"/>
    </location>
</feature>
<feature type="region of interest" description="Disordered" evidence="1">
    <location>
        <begin position="273"/>
        <end position="352"/>
    </location>
</feature>
<name>A0A1E5L5A0_9FIRM</name>
<protein>
    <recommendedName>
        <fullName evidence="2">FecR protein domain-containing protein</fullName>
    </recommendedName>
</protein>
<keyword evidence="4" id="KW-1185">Reference proteome</keyword>
<dbReference type="OrthoDB" id="2888245at2"/>
<sequence length="839" mass="90672">MALIYPMKSFRKHMILFMAIVMFSSVLMPIGHVLANVTSGKMIEIKGDVQVLRGGGDKPIKAFLNMRLTEGDRIITGKGASAKVELENSIIVTLAENSRIYLSELRGVNNSQQTSISIQAGGVGSTVKNPLANNSRYEIKTPTAVMGVRGTEFFTQYNNGVIDVRVITGVVEVTAAVSSIPPTPPPPSAPSASQTPPPNTNTVSFVVQALQQVSFTERTTAQELQAPPQPLSLQGLEVAFLERIQELSQSQPQLIPQTLRETVQQVIQQTIEQKQQEEAARPPAPDEFTQAQSSTNSEIIAITPSTTGEPTLPTVPGQTQPSQPASSGGGGSSNNDDSSTPTQPPPVQSIHLTSKEYGPGAVFYDILSHPTSLSITDNRIYSSMGTITESLTVGSFLSDLNLPANAQWWKITNSSDITGTPTVNSITSLPGKSDSDTLQLHDFLFVLGTDGITLKGYYITLHYANDATIFSINDYSIAEYGSIGTISNVPYGTDRTTFLYNILLRSSYSSWDIDSVQDPVQSGDTIIVTSGDGTQTITYTIHTIFANPEISNAALWSDYQPYSDITNYNKPLTKDFSSNQSGAIVFELDSPVEVSSTPAAITLTFADLILNQVPDPYNENRWYIESLDDPNYYPETIASVAVSSGATLIITINENEILPSGRYLLRHSDGITGTSDVIQSSFTMQINHGTVNSFPYYMTSISDLFLESDITENTTTPQSIIIEFELSSSVTTDVTTKNIMLKLPYMQLDSTIGNWTFENSVGNPPSNVTISAIQAGNIDDTANAIITLTIAPGATLATDTYTLSGTDVILNTGGVLNHPPTVAIQIDDEPLYLVIFYMD</sequence>
<feature type="compositionally biased region" description="Low complexity" evidence="1">
    <location>
        <begin position="316"/>
        <end position="326"/>
    </location>
</feature>
<feature type="domain" description="FecR protein" evidence="2">
    <location>
        <begin position="72"/>
        <end position="172"/>
    </location>
</feature>
<evidence type="ECO:0000256" key="1">
    <source>
        <dbReference type="SAM" id="MobiDB-lite"/>
    </source>
</evidence>
<feature type="compositionally biased region" description="Polar residues" evidence="1">
    <location>
        <begin position="289"/>
        <end position="309"/>
    </location>
</feature>
<dbReference type="PANTHER" id="PTHR38731">
    <property type="entry name" value="LIPL45-RELATED LIPOPROTEIN-RELATED"/>
    <property type="match status" value="1"/>
</dbReference>
<gene>
    <name evidence="3" type="ORF">BHU72_04100</name>
</gene>
<comment type="caution">
    <text evidence="3">The sequence shown here is derived from an EMBL/GenBank/DDBJ whole genome shotgun (WGS) entry which is preliminary data.</text>
</comment>
<evidence type="ECO:0000259" key="2">
    <source>
        <dbReference type="Pfam" id="PF04773"/>
    </source>
</evidence>
<dbReference type="RefSeq" id="WP_069702111.1">
    <property type="nucleotide sequence ID" value="NZ_MJAT01000022.1"/>
</dbReference>
<dbReference type="Pfam" id="PF04773">
    <property type="entry name" value="FecR"/>
    <property type="match status" value="1"/>
</dbReference>